<sequence>MDDLDTRLLVDLLRDRIRPSRELGQHFLIDDSVISRSISLASAESPLGEDSHVIEIGPGPGSLTLSLLRTGASVSAFEIDEEAVAHLNRVFGDTKGRLEVHHADALQVEWPDDATHVVANLPYQISSPAIERIQRHHAQHPIESVVLLLQSEFAERMTIARDDSAPSPLALSIWMDFDVELDSKVAPHSFSPSPRISSRLVRLKPTDRSLGMDRRLFRIITQHCFANRRRKMRTLLSKPPSRLSRVRGWHKKRWAEAVGSIQHSPPEPLPEDWMDLRPENLKTSHWVAIVGAISSE</sequence>
<keyword evidence="2" id="KW-0698">rRNA processing</keyword>
<evidence type="ECO:0000256" key="5">
    <source>
        <dbReference type="ARBA" id="ARBA00022691"/>
    </source>
</evidence>
<dbReference type="InterPro" id="IPR001737">
    <property type="entry name" value="KsgA/Erm"/>
</dbReference>
<dbReference type="PANTHER" id="PTHR11727">
    <property type="entry name" value="DIMETHYLADENOSINE TRANSFERASE"/>
    <property type="match status" value="1"/>
</dbReference>
<dbReference type="InterPro" id="IPR020596">
    <property type="entry name" value="rRNA_Ade_Mease_Trfase_CS"/>
</dbReference>
<reference evidence="9" key="1">
    <citation type="journal article" date="2014" name="Genome Biol. Evol.">
        <title>Pangenome evidence for extensive interdomain horizontal transfer affecting lineage core and shell genes in uncultured planktonic thaumarchaeota and euryarchaeota.</title>
        <authorList>
            <person name="Deschamps P."/>
            <person name="Zivanovic Y."/>
            <person name="Moreira D."/>
            <person name="Rodriguez-Valera F."/>
            <person name="Lopez-Garcia P."/>
        </authorList>
    </citation>
    <scope>NUCLEOTIDE SEQUENCE</scope>
</reference>
<keyword evidence="5 7" id="KW-0949">S-adenosyl-L-methionine</keyword>
<feature type="domain" description="Ribosomal RNA adenine methylase transferase N-terminal" evidence="8">
    <location>
        <begin position="33"/>
        <end position="207"/>
    </location>
</feature>
<evidence type="ECO:0000256" key="4">
    <source>
        <dbReference type="ARBA" id="ARBA00022679"/>
    </source>
</evidence>
<dbReference type="EMBL" id="KF900314">
    <property type="protein sequence ID" value="AIE90605.1"/>
    <property type="molecule type" value="Genomic_DNA"/>
</dbReference>
<organism evidence="9">
    <name type="scientific">uncultured marine group II/III euryarchaeote AD1000_04_H02</name>
    <dbReference type="NCBI Taxonomy" id="1457706"/>
    <lineage>
        <taxon>Archaea</taxon>
        <taxon>Methanobacteriati</taxon>
        <taxon>Methanobacteriota</taxon>
        <taxon>environmental samples</taxon>
    </lineage>
</organism>
<name>A0A075FGV1_9EURY</name>
<evidence type="ECO:0000256" key="2">
    <source>
        <dbReference type="ARBA" id="ARBA00022552"/>
    </source>
</evidence>
<evidence type="ECO:0000259" key="8">
    <source>
        <dbReference type="SMART" id="SM00650"/>
    </source>
</evidence>
<dbReference type="EC" id="2.1.1.182" evidence="9"/>
<feature type="binding site" evidence="7">
    <location>
        <position position="57"/>
    </location>
    <ligand>
        <name>S-adenosyl-L-methionine</name>
        <dbReference type="ChEBI" id="CHEBI:59789"/>
    </ligand>
</feature>
<feature type="binding site" evidence="7">
    <location>
        <position position="120"/>
    </location>
    <ligand>
        <name>S-adenosyl-L-methionine</name>
        <dbReference type="ChEBI" id="CHEBI:59789"/>
    </ligand>
</feature>
<comment type="similarity">
    <text evidence="7">Belongs to the class I-like SAM-binding methyltransferase superfamily. rRNA adenine N(6)-methyltransferase family.</text>
</comment>
<dbReference type="Gene3D" id="3.40.50.150">
    <property type="entry name" value="Vaccinia Virus protein VP39"/>
    <property type="match status" value="1"/>
</dbReference>
<dbReference type="NCBIfam" id="TIGR00755">
    <property type="entry name" value="ksgA"/>
    <property type="match status" value="1"/>
</dbReference>
<dbReference type="PROSITE" id="PS01131">
    <property type="entry name" value="RRNA_A_DIMETH"/>
    <property type="match status" value="1"/>
</dbReference>
<dbReference type="AlphaFoldDB" id="A0A075FGV1"/>
<evidence type="ECO:0000313" key="9">
    <source>
        <dbReference type="EMBL" id="AIE90605.1"/>
    </source>
</evidence>
<accession>A0A075FGV1</accession>
<proteinExistence type="inferred from homology"/>
<keyword evidence="3 7" id="KW-0489">Methyltransferase</keyword>
<feature type="binding site" evidence="7">
    <location>
        <position position="28"/>
    </location>
    <ligand>
        <name>S-adenosyl-L-methionine</name>
        <dbReference type="ChEBI" id="CHEBI:59789"/>
    </ligand>
</feature>
<dbReference type="PROSITE" id="PS51689">
    <property type="entry name" value="SAM_RNA_A_N6_MT"/>
    <property type="match status" value="1"/>
</dbReference>
<keyword evidence="4 7" id="KW-0808">Transferase</keyword>
<dbReference type="SMART" id="SM00650">
    <property type="entry name" value="rADc"/>
    <property type="match status" value="1"/>
</dbReference>
<evidence type="ECO:0000256" key="3">
    <source>
        <dbReference type="ARBA" id="ARBA00022603"/>
    </source>
</evidence>
<dbReference type="PANTHER" id="PTHR11727:SF7">
    <property type="entry name" value="DIMETHYLADENOSINE TRANSFERASE-RELATED"/>
    <property type="match status" value="1"/>
</dbReference>
<feature type="binding site" evidence="7">
    <location>
        <position position="26"/>
    </location>
    <ligand>
        <name>S-adenosyl-L-methionine</name>
        <dbReference type="ChEBI" id="CHEBI:59789"/>
    </ligand>
</feature>
<feature type="binding site" evidence="7">
    <location>
        <position position="104"/>
    </location>
    <ligand>
        <name>S-adenosyl-L-methionine</name>
        <dbReference type="ChEBI" id="CHEBI:59789"/>
    </ligand>
</feature>
<dbReference type="Gene3D" id="1.10.8.100">
    <property type="entry name" value="Ribosomal RNA adenine dimethylase-like, domain 2"/>
    <property type="match status" value="1"/>
</dbReference>
<feature type="binding site" evidence="7">
    <location>
        <position position="78"/>
    </location>
    <ligand>
        <name>S-adenosyl-L-methionine</name>
        <dbReference type="ChEBI" id="CHEBI:59789"/>
    </ligand>
</feature>
<dbReference type="GO" id="GO:0052908">
    <property type="term" value="F:16S rRNA (adenine(1518)-N(6)/adenine(1519)-N(6))-dimethyltransferase activity"/>
    <property type="evidence" value="ECO:0007669"/>
    <property type="project" value="UniProtKB-EC"/>
</dbReference>
<evidence type="ECO:0000256" key="6">
    <source>
        <dbReference type="ARBA" id="ARBA00022884"/>
    </source>
</evidence>
<evidence type="ECO:0000256" key="7">
    <source>
        <dbReference type="PROSITE-ProRule" id="PRU01026"/>
    </source>
</evidence>
<dbReference type="InterPro" id="IPR023165">
    <property type="entry name" value="rRNA_Ade_diMease-like_C"/>
</dbReference>
<evidence type="ECO:0000256" key="1">
    <source>
        <dbReference type="ARBA" id="ARBA00022490"/>
    </source>
</evidence>
<keyword evidence="6 7" id="KW-0694">RNA-binding</keyword>
<dbReference type="GO" id="GO:0003723">
    <property type="term" value="F:RNA binding"/>
    <property type="evidence" value="ECO:0007669"/>
    <property type="project" value="UniProtKB-UniRule"/>
</dbReference>
<dbReference type="InterPro" id="IPR011530">
    <property type="entry name" value="rRNA_adenine_dimethylase"/>
</dbReference>
<dbReference type="SUPFAM" id="SSF53335">
    <property type="entry name" value="S-adenosyl-L-methionine-dependent methyltransferases"/>
    <property type="match status" value="1"/>
</dbReference>
<protein>
    <submittedName>
        <fullName evidence="9">Dimethyladenosine transferase (KsgA)</fullName>
        <ecNumber evidence="9">2.1.1.182</ecNumber>
    </submittedName>
</protein>
<dbReference type="CDD" id="cd02440">
    <property type="entry name" value="AdoMet_MTases"/>
    <property type="match status" value="1"/>
</dbReference>
<gene>
    <name evidence="9" type="primary">ksgA</name>
</gene>
<keyword evidence="1" id="KW-0963">Cytoplasm</keyword>
<dbReference type="InterPro" id="IPR020598">
    <property type="entry name" value="rRNA_Ade_methylase_Trfase_N"/>
</dbReference>
<dbReference type="Pfam" id="PF00398">
    <property type="entry name" value="RrnaAD"/>
    <property type="match status" value="1"/>
</dbReference>
<dbReference type="InterPro" id="IPR029063">
    <property type="entry name" value="SAM-dependent_MTases_sf"/>
</dbReference>